<dbReference type="InParanoid" id="A0A0C2XHN0"/>
<dbReference type="Proteomes" id="UP000054549">
    <property type="component" value="Unassembled WGS sequence"/>
</dbReference>
<feature type="non-terminal residue" evidence="2">
    <location>
        <position position="104"/>
    </location>
</feature>
<protein>
    <submittedName>
        <fullName evidence="2">Uncharacterized protein</fullName>
    </submittedName>
</protein>
<gene>
    <name evidence="2" type="ORF">M378DRAFT_158249</name>
</gene>
<feature type="compositionally biased region" description="Basic and acidic residues" evidence="1">
    <location>
        <begin position="33"/>
        <end position="54"/>
    </location>
</feature>
<dbReference type="AlphaFoldDB" id="A0A0C2XHN0"/>
<name>A0A0C2XHN0_AMAMK</name>
<evidence type="ECO:0000313" key="3">
    <source>
        <dbReference type="Proteomes" id="UP000054549"/>
    </source>
</evidence>
<proteinExistence type="predicted"/>
<evidence type="ECO:0000313" key="2">
    <source>
        <dbReference type="EMBL" id="KIL68453.1"/>
    </source>
</evidence>
<dbReference type="EMBL" id="KN818228">
    <property type="protein sequence ID" value="KIL68453.1"/>
    <property type="molecule type" value="Genomic_DNA"/>
</dbReference>
<sequence>MTRAQPTTNKKHRKQFVEKDRALELATSIVDVQEQKSQAKVDKRQVSHEQKDSSSKQSSKSRLKEAMEKLSAQSKAKKRRRRAEITSVKTDSTKATSKRVAFAC</sequence>
<evidence type="ECO:0000256" key="1">
    <source>
        <dbReference type="SAM" id="MobiDB-lite"/>
    </source>
</evidence>
<keyword evidence="3" id="KW-1185">Reference proteome</keyword>
<dbReference type="OrthoDB" id="2620452at2759"/>
<reference evidence="2 3" key="1">
    <citation type="submission" date="2014-04" db="EMBL/GenBank/DDBJ databases">
        <title>Evolutionary Origins and Diversification of the Mycorrhizal Mutualists.</title>
        <authorList>
            <consortium name="DOE Joint Genome Institute"/>
            <consortium name="Mycorrhizal Genomics Consortium"/>
            <person name="Kohler A."/>
            <person name="Kuo A."/>
            <person name="Nagy L.G."/>
            <person name="Floudas D."/>
            <person name="Copeland A."/>
            <person name="Barry K.W."/>
            <person name="Cichocki N."/>
            <person name="Veneault-Fourrey C."/>
            <person name="LaButti K."/>
            <person name="Lindquist E.A."/>
            <person name="Lipzen A."/>
            <person name="Lundell T."/>
            <person name="Morin E."/>
            <person name="Murat C."/>
            <person name="Riley R."/>
            <person name="Ohm R."/>
            <person name="Sun H."/>
            <person name="Tunlid A."/>
            <person name="Henrissat B."/>
            <person name="Grigoriev I.V."/>
            <person name="Hibbett D.S."/>
            <person name="Martin F."/>
        </authorList>
    </citation>
    <scope>NUCLEOTIDE SEQUENCE [LARGE SCALE GENOMIC DNA]</scope>
    <source>
        <strain evidence="2 3">Koide BX008</strain>
    </source>
</reference>
<accession>A0A0C2XHN0</accession>
<organism evidence="2 3">
    <name type="scientific">Amanita muscaria (strain Koide BX008)</name>
    <dbReference type="NCBI Taxonomy" id="946122"/>
    <lineage>
        <taxon>Eukaryota</taxon>
        <taxon>Fungi</taxon>
        <taxon>Dikarya</taxon>
        <taxon>Basidiomycota</taxon>
        <taxon>Agaricomycotina</taxon>
        <taxon>Agaricomycetes</taxon>
        <taxon>Agaricomycetidae</taxon>
        <taxon>Agaricales</taxon>
        <taxon>Pluteineae</taxon>
        <taxon>Amanitaceae</taxon>
        <taxon>Amanita</taxon>
    </lineage>
</organism>
<feature type="region of interest" description="Disordered" evidence="1">
    <location>
        <begin position="30"/>
        <end position="104"/>
    </location>
</feature>
<dbReference type="HOGENOM" id="CLU_2256348_0_0_1"/>